<sequence length="265" mass="30896">MFESFLTDCGLCYDSSTDEYKAVVAYEGCYDSGDGNKREAIIASLKSKRWTGYRFPYKLKSGPVVNDRLHWVVNREEDGTRFPVQQIVCFDLLVDKFVEFSTPPSYDGDRNVILGLGVLDGCLCVARYRHNKVNGNQILVYNPSEDSRKHITSAPNIFACEESFFSPDSCGATNIFACEESLVSPDSCGGGNDWRIERADLWNLVYDHSNRVRQNYDQCQFRAYDPFEWDDMYDWEEDDDYDWEEEDFLKKEKQRHRMRIRTKNL</sequence>
<evidence type="ECO:0000313" key="1">
    <source>
        <dbReference type="EMBL" id="KAG5554845.1"/>
    </source>
</evidence>
<dbReference type="EMBL" id="JACTNZ010000004">
    <property type="protein sequence ID" value="KAG5554845.1"/>
    <property type="molecule type" value="Genomic_DNA"/>
</dbReference>
<dbReference type="AlphaFoldDB" id="A0AAV6KQB9"/>
<keyword evidence="2" id="KW-1185">Reference proteome</keyword>
<accession>A0AAV6KQB9</accession>
<organism evidence="1 2">
    <name type="scientific">Rhododendron griersonianum</name>
    <dbReference type="NCBI Taxonomy" id="479676"/>
    <lineage>
        <taxon>Eukaryota</taxon>
        <taxon>Viridiplantae</taxon>
        <taxon>Streptophyta</taxon>
        <taxon>Embryophyta</taxon>
        <taxon>Tracheophyta</taxon>
        <taxon>Spermatophyta</taxon>
        <taxon>Magnoliopsida</taxon>
        <taxon>eudicotyledons</taxon>
        <taxon>Gunneridae</taxon>
        <taxon>Pentapetalae</taxon>
        <taxon>asterids</taxon>
        <taxon>Ericales</taxon>
        <taxon>Ericaceae</taxon>
        <taxon>Ericoideae</taxon>
        <taxon>Rhodoreae</taxon>
        <taxon>Rhododendron</taxon>
    </lineage>
</organism>
<name>A0AAV6KQB9_9ERIC</name>
<gene>
    <name evidence="1" type="ORF">RHGRI_012415</name>
</gene>
<reference evidence="1" key="1">
    <citation type="submission" date="2020-08" db="EMBL/GenBank/DDBJ databases">
        <title>Plant Genome Project.</title>
        <authorList>
            <person name="Zhang R.-G."/>
        </authorList>
    </citation>
    <scope>NUCLEOTIDE SEQUENCE</scope>
    <source>
        <strain evidence="1">WSP0</strain>
        <tissue evidence="1">Leaf</tissue>
    </source>
</reference>
<proteinExistence type="predicted"/>
<dbReference type="Proteomes" id="UP000823749">
    <property type="component" value="Chromosome 4"/>
</dbReference>
<evidence type="ECO:0000313" key="2">
    <source>
        <dbReference type="Proteomes" id="UP000823749"/>
    </source>
</evidence>
<protein>
    <submittedName>
        <fullName evidence="1">Uncharacterized protein</fullName>
    </submittedName>
</protein>
<comment type="caution">
    <text evidence="1">The sequence shown here is derived from an EMBL/GenBank/DDBJ whole genome shotgun (WGS) entry which is preliminary data.</text>
</comment>